<evidence type="ECO:0000313" key="2">
    <source>
        <dbReference type="Proteomes" id="UP000192578"/>
    </source>
</evidence>
<name>A0A1W0WVD3_HYPEX</name>
<accession>A0A1W0WVD3</accession>
<comment type="caution">
    <text evidence="1">The sequence shown here is derived from an EMBL/GenBank/DDBJ whole genome shotgun (WGS) entry which is preliminary data.</text>
</comment>
<proteinExistence type="predicted"/>
<keyword evidence="2" id="KW-1185">Reference proteome</keyword>
<dbReference type="EMBL" id="MTYJ01000042">
    <property type="protein sequence ID" value="OQV19154.1"/>
    <property type="molecule type" value="Genomic_DNA"/>
</dbReference>
<evidence type="ECO:0000313" key="1">
    <source>
        <dbReference type="EMBL" id="OQV19154.1"/>
    </source>
</evidence>
<organism evidence="1 2">
    <name type="scientific">Hypsibius exemplaris</name>
    <name type="common">Freshwater tardigrade</name>
    <dbReference type="NCBI Taxonomy" id="2072580"/>
    <lineage>
        <taxon>Eukaryota</taxon>
        <taxon>Metazoa</taxon>
        <taxon>Ecdysozoa</taxon>
        <taxon>Tardigrada</taxon>
        <taxon>Eutardigrada</taxon>
        <taxon>Parachela</taxon>
        <taxon>Hypsibioidea</taxon>
        <taxon>Hypsibiidae</taxon>
        <taxon>Hypsibius</taxon>
    </lineage>
</organism>
<protein>
    <submittedName>
        <fullName evidence="1">Uncharacterized protein</fullName>
    </submittedName>
</protein>
<gene>
    <name evidence="1" type="ORF">BV898_06793</name>
</gene>
<sequence length="195" mass="21985">MPNATLPAEIGVAEIRGIFNQVEKEGSNRERELMDAARQIMLDEELLDALHIKYEELDTDFRRTEYATESSFDKLKLFGERNEEIVGEVATVEAELPLLSSSIRKYPTAGGALSAQDIFSQLERLSQRHAFLMEAVRRLDDDGSGREAASVHSHEKVKRLPVDPVLLKISEGRVIQGNLEWELSEMEDKLRDSGS</sequence>
<reference evidence="2" key="1">
    <citation type="submission" date="2017-01" db="EMBL/GenBank/DDBJ databases">
        <title>Comparative genomics of anhydrobiosis in the tardigrade Hypsibius dujardini.</title>
        <authorList>
            <person name="Yoshida Y."/>
            <person name="Koutsovoulos G."/>
            <person name="Laetsch D."/>
            <person name="Stevens L."/>
            <person name="Kumar S."/>
            <person name="Horikawa D."/>
            <person name="Ishino K."/>
            <person name="Komine S."/>
            <person name="Tomita M."/>
            <person name="Blaxter M."/>
            <person name="Arakawa K."/>
        </authorList>
    </citation>
    <scope>NUCLEOTIDE SEQUENCE [LARGE SCALE GENOMIC DNA]</scope>
    <source>
        <strain evidence="2">Z151</strain>
    </source>
</reference>
<dbReference type="OrthoDB" id="10066262at2759"/>
<dbReference type="AlphaFoldDB" id="A0A1W0WVD3"/>
<dbReference type="Proteomes" id="UP000192578">
    <property type="component" value="Unassembled WGS sequence"/>
</dbReference>